<feature type="region of interest" description="Disordered" evidence="1">
    <location>
        <begin position="102"/>
        <end position="126"/>
    </location>
</feature>
<sequence length="172" mass="18528">MAIDLNDNVSLVEKEAIVLSTAVKIVVDFDTDVSLAEKEQTIILELIGQTKDTAAASACRCLLYHRYNPRSRRLHLGMIILPQSPLPIAPTVAVVSSPDCCQPHSLKGDQSGSRSRDGEEIGGAGQEPTAIRLLPDFLIAIARAPKTRVFFPLRERSPGGDAQPSASRSKGK</sequence>
<organism evidence="2 3">
    <name type="scientific">Ensete ventricosum</name>
    <name type="common">Abyssinian banana</name>
    <name type="synonym">Musa ensete</name>
    <dbReference type="NCBI Taxonomy" id="4639"/>
    <lineage>
        <taxon>Eukaryota</taxon>
        <taxon>Viridiplantae</taxon>
        <taxon>Streptophyta</taxon>
        <taxon>Embryophyta</taxon>
        <taxon>Tracheophyta</taxon>
        <taxon>Spermatophyta</taxon>
        <taxon>Magnoliopsida</taxon>
        <taxon>Liliopsida</taxon>
        <taxon>Zingiberales</taxon>
        <taxon>Musaceae</taxon>
        <taxon>Ensete</taxon>
    </lineage>
</organism>
<proteinExistence type="predicted"/>
<dbReference type="Proteomes" id="UP000287651">
    <property type="component" value="Unassembled WGS sequence"/>
</dbReference>
<reference evidence="2 3" key="1">
    <citation type="journal article" date="2014" name="Agronomy (Basel)">
        <title>A Draft Genome Sequence for Ensete ventricosum, the Drought-Tolerant Tree Against Hunger.</title>
        <authorList>
            <person name="Harrison J."/>
            <person name="Moore K.A."/>
            <person name="Paszkiewicz K."/>
            <person name="Jones T."/>
            <person name="Grant M."/>
            <person name="Ambacheew D."/>
            <person name="Muzemil S."/>
            <person name="Studholme D.J."/>
        </authorList>
    </citation>
    <scope>NUCLEOTIDE SEQUENCE [LARGE SCALE GENOMIC DNA]</scope>
</reference>
<dbReference type="EMBL" id="AMZH03012172">
    <property type="protein sequence ID" value="RRT51538.1"/>
    <property type="molecule type" value="Genomic_DNA"/>
</dbReference>
<accession>A0A426YII7</accession>
<feature type="region of interest" description="Disordered" evidence="1">
    <location>
        <begin position="152"/>
        <end position="172"/>
    </location>
</feature>
<evidence type="ECO:0000313" key="3">
    <source>
        <dbReference type="Proteomes" id="UP000287651"/>
    </source>
</evidence>
<comment type="caution">
    <text evidence="2">The sequence shown here is derived from an EMBL/GenBank/DDBJ whole genome shotgun (WGS) entry which is preliminary data.</text>
</comment>
<dbReference type="AlphaFoldDB" id="A0A426YII7"/>
<gene>
    <name evidence="2" type="ORF">B296_00033579</name>
</gene>
<evidence type="ECO:0000313" key="2">
    <source>
        <dbReference type="EMBL" id="RRT51538.1"/>
    </source>
</evidence>
<name>A0A426YII7_ENSVE</name>
<protein>
    <submittedName>
        <fullName evidence="2">Uncharacterized protein</fullName>
    </submittedName>
</protein>
<evidence type="ECO:0000256" key="1">
    <source>
        <dbReference type="SAM" id="MobiDB-lite"/>
    </source>
</evidence>